<sequence length="152" mass="16621">MGSKPSNPPTYTESLGTKLDRLADALTTGHAIARADGVHVDVRTDGHVTAVHVDEDVFPGGRRLGPLLTRLLNEAREQARSQADDLVREAWTDPRVRDVVDQVGDAPERSLPAPVDPASARSASHDYGYSNPDDEDYSPLRPRSRISADDQW</sequence>
<evidence type="ECO:0000256" key="1">
    <source>
        <dbReference type="SAM" id="MobiDB-lite"/>
    </source>
</evidence>
<dbReference type="Proteomes" id="UP000586827">
    <property type="component" value="Unassembled WGS sequence"/>
</dbReference>
<organism evidence="2 3">
    <name type="scientific">Nocardia uniformis</name>
    <dbReference type="NCBI Taxonomy" id="53432"/>
    <lineage>
        <taxon>Bacteria</taxon>
        <taxon>Bacillati</taxon>
        <taxon>Actinomycetota</taxon>
        <taxon>Actinomycetes</taxon>
        <taxon>Mycobacteriales</taxon>
        <taxon>Nocardiaceae</taxon>
        <taxon>Nocardia</taxon>
    </lineage>
</organism>
<protein>
    <submittedName>
        <fullName evidence="2">Uncharacterized protein</fullName>
    </submittedName>
</protein>
<comment type="caution">
    <text evidence="2">The sequence shown here is derived from an EMBL/GenBank/DDBJ whole genome shotgun (WGS) entry which is preliminary data.</text>
</comment>
<accession>A0A849C1X2</accession>
<dbReference type="AlphaFoldDB" id="A0A849C1X2"/>
<dbReference type="RefSeq" id="WP_067526014.1">
    <property type="nucleotide sequence ID" value="NZ_JABELX010000001.1"/>
</dbReference>
<evidence type="ECO:0000313" key="2">
    <source>
        <dbReference type="EMBL" id="NNH68999.1"/>
    </source>
</evidence>
<proteinExistence type="predicted"/>
<keyword evidence="3" id="KW-1185">Reference proteome</keyword>
<feature type="region of interest" description="Disordered" evidence="1">
    <location>
        <begin position="98"/>
        <end position="152"/>
    </location>
</feature>
<evidence type="ECO:0000313" key="3">
    <source>
        <dbReference type="Proteomes" id="UP000586827"/>
    </source>
</evidence>
<reference evidence="2 3" key="1">
    <citation type="submission" date="2020-05" db="EMBL/GenBank/DDBJ databases">
        <title>MicrobeNet Type strains.</title>
        <authorList>
            <person name="Nicholson A.C."/>
        </authorList>
    </citation>
    <scope>NUCLEOTIDE SEQUENCE [LARGE SCALE GENOMIC DNA]</scope>
    <source>
        <strain evidence="2 3">JCM 3224</strain>
    </source>
</reference>
<name>A0A849C1X2_9NOCA</name>
<gene>
    <name evidence="2" type="ORF">HLB23_03770</name>
</gene>
<dbReference type="EMBL" id="JABELX010000001">
    <property type="protein sequence ID" value="NNH68999.1"/>
    <property type="molecule type" value="Genomic_DNA"/>
</dbReference>